<dbReference type="PANTHER" id="PTHR11439">
    <property type="entry name" value="GAG-POL-RELATED RETROTRANSPOSON"/>
    <property type="match status" value="1"/>
</dbReference>
<dbReference type="EMBL" id="CAJMWS010000363">
    <property type="protein sequence ID" value="CAE6437900.1"/>
    <property type="molecule type" value="Genomic_DNA"/>
</dbReference>
<comment type="caution">
    <text evidence="1">The sequence shown here is derived from an EMBL/GenBank/DDBJ whole genome shotgun (WGS) entry which is preliminary data.</text>
</comment>
<accession>A0A8H2XYQ9</accession>
<dbReference type="PANTHER" id="PTHR11439:SF483">
    <property type="entry name" value="PEPTIDE SYNTHASE GLIP-LIKE, PUTATIVE (AFU_ORTHOLOGUE AFUA_3G12920)-RELATED"/>
    <property type="match status" value="1"/>
</dbReference>
<dbReference type="AlphaFoldDB" id="A0A8H2XYQ9"/>
<gene>
    <name evidence="1" type="ORF">RDB_LOCUS123820</name>
</gene>
<organism evidence="1 2">
    <name type="scientific">Rhizoctonia solani</name>
    <dbReference type="NCBI Taxonomy" id="456999"/>
    <lineage>
        <taxon>Eukaryota</taxon>
        <taxon>Fungi</taxon>
        <taxon>Dikarya</taxon>
        <taxon>Basidiomycota</taxon>
        <taxon>Agaricomycotina</taxon>
        <taxon>Agaricomycetes</taxon>
        <taxon>Cantharellales</taxon>
        <taxon>Ceratobasidiaceae</taxon>
        <taxon>Rhizoctonia</taxon>
    </lineage>
</organism>
<evidence type="ECO:0000313" key="2">
    <source>
        <dbReference type="Proteomes" id="UP000663846"/>
    </source>
</evidence>
<dbReference type="Proteomes" id="UP000663846">
    <property type="component" value="Unassembled WGS sequence"/>
</dbReference>
<name>A0A8H2XYQ9_9AGAM</name>
<reference evidence="1" key="1">
    <citation type="submission" date="2021-01" db="EMBL/GenBank/DDBJ databases">
        <authorList>
            <person name="Kaushik A."/>
        </authorList>
    </citation>
    <scope>NUCLEOTIDE SEQUENCE</scope>
    <source>
        <strain evidence="1">AG1-1C</strain>
    </source>
</reference>
<protein>
    <recommendedName>
        <fullName evidence="3">Retrovirus-related Pol polyprotein from transposon TNT 1-94</fullName>
    </recommendedName>
</protein>
<evidence type="ECO:0008006" key="3">
    <source>
        <dbReference type="Google" id="ProtNLM"/>
    </source>
</evidence>
<sequence>MAEAPKLPKLDLPSVDCTLYPRGFGFPVYAIAPSRPDIAYTTGRGLLAQHVVSSGKQHWSAWTRVLRYSQITKHRWIVYYCLKSLELIGYVNVDYVYAGDLHMSCSTAGWTFMSAGGRVAWSSRKQPITSLSGTGSEYVAAASTAQDLIWIQGFLSELGFIEIGPTTLFTDNQSSMTLAKNPGSHKSTEYIRVKYYVIRGVVTSKGVELKSVPTGEQVAGVLTKPLGRLKFPIFVSGMGMY</sequence>
<evidence type="ECO:0000313" key="1">
    <source>
        <dbReference type="EMBL" id="CAE6437900.1"/>
    </source>
</evidence>
<proteinExistence type="predicted"/>
<dbReference type="CDD" id="cd09272">
    <property type="entry name" value="RNase_HI_RT_Ty1"/>
    <property type="match status" value="1"/>
</dbReference>